<keyword evidence="3" id="KW-1185">Reference proteome</keyword>
<dbReference type="AlphaFoldDB" id="A0A1V4K151"/>
<feature type="transmembrane region" description="Helical" evidence="1">
    <location>
        <begin position="23"/>
        <end position="43"/>
    </location>
</feature>
<organism evidence="2 3">
    <name type="scientific">Patagioenas fasciata monilis</name>
    <dbReference type="NCBI Taxonomy" id="372326"/>
    <lineage>
        <taxon>Eukaryota</taxon>
        <taxon>Metazoa</taxon>
        <taxon>Chordata</taxon>
        <taxon>Craniata</taxon>
        <taxon>Vertebrata</taxon>
        <taxon>Euteleostomi</taxon>
        <taxon>Archelosauria</taxon>
        <taxon>Archosauria</taxon>
        <taxon>Dinosauria</taxon>
        <taxon>Saurischia</taxon>
        <taxon>Theropoda</taxon>
        <taxon>Coelurosauria</taxon>
        <taxon>Aves</taxon>
        <taxon>Neognathae</taxon>
        <taxon>Neoaves</taxon>
        <taxon>Columbimorphae</taxon>
        <taxon>Columbiformes</taxon>
        <taxon>Columbidae</taxon>
        <taxon>Patagioenas</taxon>
    </lineage>
</organism>
<protein>
    <submittedName>
        <fullName evidence="2">Uncharacterized protein</fullName>
    </submittedName>
</protein>
<sequence>MISSKFSLAFSLKPILGLGMNNFLANLCNWAFCYLTVCVMLVLSKANEDDWYRSVLPTVPSSVSLKPKQDKR</sequence>
<evidence type="ECO:0000256" key="1">
    <source>
        <dbReference type="SAM" id="Phobius"/>
    </source>
</evidence>
<keyword evidence="1" id="KW-1133">Transmembrane helix</keyword>
<name>A0A1V4K151_PATFA</name>
<proteinExistence type="predicted"/>
<dbReference type="EMBL" id="LSYS01005191">
    <property type="protein sequence ID" value="OPJ78178.1"/>
    <property type="molecule type" value="Genomic_DNA"/>
</dbReference>
<evidence type="ECO:0000313" key="2">
    <source>
        <dbReference type="EMBL" id="OPJ78178.1"/>
    </source>
</evidence>
<keyword evidence="1" id="KW-0472">Membrane</keyword>
<gene>
    <name evidence="2" type="ORF">AV530_015153</name>
</gene>
<dbReference type="Proteomes" id="UP000190648">
    <property type="component" value="Unassembled WGS sequence"/>
</dbReference>
<comment type="caution">
    <text evidence="2">The sequence shown here is derived from an EMBL/GenBank/DDBJ whole genome shotgun (WGS) entry which is preliminary data.</text>
</comment>
<reference evidence="2 3" key="1">
    <citation type="submission" date="2016-02" db="EMBL/GenBank/DDBJ databases">
        <title>Band-tailed pigeon sequencing and assembly.</title>
        <authorList>
            <person name="Soares A.E."/>
            <person name="Novak B.J."/>
            <person name="Rice E.S."/>
            <person name="O'Connell B."/>
            <person name="Chang D."/>
            <person name="Weber S."/>
            <person name="Shapiro B."/>
        </authorList>
    </citation>
    <scope>NUCLEOTIDE SEQUENCE [LARGE SCALE GENOMIC DNA]</scope>
    <source>
        <strain evidence="2">BTP2013</strain>
        <tissue evidence="2">Blood</tissue>
    </source>
</reference>
<evidence type="ECO:0000313" key="3">
    <source>
        <dbReference type="Proteomes" id="UP000190648"/>
    </source>
</evidence>
<accession>A0A1V4K151</accession>
<keyword evidence="1" id="KW-0812">Transmembrane</keyword>